<name>A0A5D3WP62_9BACT</name>
<comment type="function">
    <text evidence="8">Also involved in hydrogenase metallocenter assembly, probably by participating in the nickel insertion step. This function in hydrogenase biosynthesis requires chaperone activity and the presence of the metal-binding domain, but not PPIase activity.</text>
</comment>
<evidence type="ECO:0000256" key="3">
    <source>
        <dbReference type="ARBA" id="ARBA00006577"/>
    </source>
</evidence>
<keyword evidence="4" id="KW-0963">Cytoplasm</keyword>
<protein>
    <recommendedName>
        <fullName evidence="10">Peptidyl-prolyl cis-trans isomerase</fullName>
        <ecNumber evidence="10">5.2.1.8</ecNumber>
    </recommendedName>
</protein>
<evidence type="ECO:0000256" key="2">
    <source>
        <dbReference type="ARBA" id="ARBA00004496"/>
    </source>
</evidence>
<evidence type="ECO:0000256" key="1">
    <source>
        <dbReference type="ARBA" id="ARBA00000971"/>
    </source>
</evidence>
<evidence type="ECO:0000256" key="9">
    <source>
        <dbReference type="PROSITE-ProRule" id="PRU00277"/>
    </source>
</evidence>
<evidence type="ECO:0000256" key="4">
    <source>
        <dbReference type="ARBA" id="ARBA00022490"/>
    </source>
</evidence>
<dbReference type="AlphaFoldDB" id="A0A5D3WP62"/>
<accession>A0A5D3WP62</accession>
<reference evidence="12 13" key="1">
    <citation type="submission" date="2019-07" db="EMBL/GenBank/DDBJ databases">
        <title>Genomic Encyclopedia of Type Strains, Phase IV (KMG-IV): sequencing the most valuable type-strain genomes for metagenomic binning, comparative biology and taxonomic classification.</title>
        <authorList>
            <person name="Goeker M."/>
        </authorList>
    </citation>
    <scope>NUCLEOTIDE SEQUENCE [LARGE SCALE GENOMIC DNA]</scope>
    <source>
        <strain evidence="12 13">SS015</strain>
    </source>
</reference>
<evidence type="ECO:0000256" key="6">
    <source>
        <dbReference type="ARBA" id="ARBA00023186"/>
    </source>
</evidence>
<comment type="similarity">
    <text evidence="3 10">Belongs to the FKBP-type PPIase family.</text>
</comment>
<organism evidence="12 13">
    <name type="scientific">Geothermobacter ehrlichii</name>
    <dbReference type="NCBI Taxonomy" id="213224"/>
    <lineage>
        <taxon>Bacteria</taxon>
        <taxon>Pseudomonadati</taxon>
        <taxon>Thermodesulfobacteriota</taxon>
        <taxon>Desulfuromonadia</taxon>
        <taxon>Desulfuromonadales</taxon>
        <taxon>Geothermobacteraceae</taxon>
        <taxon>Geothermobacter</taxon>
    </lineage>
</organism>
<dbReference type="Pfam" id="PF00254">
    <property type="entry name" value="FKBP_C"/>
    <property type="match status" value="1"/>
</dbReference>
<comment type="subcellular location">
    <subcellularLocation>
        <location evidence="2">Cytoplasm</location>
    </subcellularLocation>
</comment>
<comment type="catalytic activity">
    <reaction evidence="1 9 10">
        <text>[protein]-peptidylproline (omega=180) = [protein]-peptidylproline (omega=0)</text>
        <dbReference type="Rhea" id="RHEA:16237"/>
        <dbReference type="Rhea" id="RHEA-COMP:10747"/>
        <dbReference type="Rhea" id="RHEA-COMP:10748"/>
        <dbReference type="ChEBI" id="CHEBI:83833"/>
        <dbReference type="ChEBI" id="CHEBI:83834"/>
        <dbReference type="EC" id="5.2.1.8"/>
    </reaction>
</comment>
<dbReference type="GO" id="GO:0005737">
    <property type="term" value="C:cytoplasm"/>
    <property type="evidence" value="ECO:0007669"/>
    <property type="project" value="UniProtKB-SubCell"/>
</dbReference>
<evidence type="ECO:0000256" key="5">
    <source>
        <dbReference type="ARBA" id="ARBA00023110"/>
    </source>
</evidence>
<evidence type="ECO:0000259" key="11">
    <source>
        <dbReference type="PROSITE" id="PS50059"/>
    </source>
</evidence>
<evidence type="ECO:0000256" key="8">
    <source>
        <dbReference type="ARBA" id="ARBA00037071"/>
    </source>
</evidence>
<evidence type="ECO:0000313" key="13">
    <source>
        <dbReference type="Proteomes" id="UP000324159"/>
    </source>
</evidence>
<dbReference type="RefSeq" id="WP_148894535.1">
    <property type="nucleotide sequence ID" value="NZ_VNIB01000001.1"/>
</dbReference>
<evidence type="ECO:0000256" key="7">
    <source>
        <dbReference type="ARBA" id="ARBA00023235"/>
    </source>
</evidence>
<dbReference type="Gene3D" id="3.10.50.40">
    <property type="match status" value="1"/>
</dbReference>
<dbReference type="InterPro" id="IPR046357">
    <property type="entry name" value="PPIase_dom_sf"/>
</dbReference>
<gene>
    <name evidence="12" type="ORF">EDC39_101509</name>
</gene>
<dbReference type="GO" id="GO:0003755">
    <property type="term" value="F:peptidyl-prolyl cis-trans isomerase activity"/>
    <property type="evidence" value="ECO:0007669"/>
    <property type="project" value="UniProtKB-UniRule"/>
</dbReference>
<dbReference type="GO" id="GO:0042026">
    <property type="term" value="P:protein refolding"/>
    <property type="evidence" value="ECO:0007669"/>
    <property type="project" value="UniProtKB-ARBA"/>
</dbReference>
<dbReference type="SUPFAM" id="SSF54534">
    <property type="entry name" value="FKBP-like"/>
    <property type="match status" value="1"/>
</dbReference>
<evidence type="ECO:0000313" key="12">
    <source>
        <dbReference type="EMBL" id="TYP00342.1"/>
    </source>
</evidence>
<dbReference type="PROSITE" id="PS50059">
    <property type="entry name" value="FKBP_PPIASE"/>
    <property type="match status" value="1"/>
</dbReference>
<keyword evidence="6" id="KW-0143">Chaperone</keyword>
<dbReference type="PANTHER" id="PTHR47861">
    <property type="entry name" value="FKBP-TYPE PEPTIDYL-PROLYL CIS-TRANS ISOMERASE SLYD"/>
    <property type="match status" value="1"/>
</dbReference>
<dbReference type="Proteomes" id="UP000324159">
    <property type="component" value="Unassembled WGS sequence"/>
</dbReference>
<dbReference type="PANTHER" id="PTHR47861:SF3">
    <property type="entry name" value="FKBP-TYPE PEPTIDYL-PROLYL CIS-TRANS ISOMERASE SLYD"/>
    <property type="match status" value="1"/>
</dbReference>
<dbReference type="EC" id="5.2.1.8" evidence="10"/>
<keyword evidence="13" id="KW-1185">Reference proteome</keyword>
<feature type="domain" description="PPIase FKBP-type" evidence="11">
    <location>
        <begin position="7"/>
        <end position="101"/>
    </location>
</feature>
<dbReference type="OrthoDB" id="9808891at2"/>
<dbReference type="InterPro" id="IPR001179">
    <property type="entry name" value="PPIase_FKBP_dom"/>
</dbReference>
<keyword evidence="7 9" id="KW-0413">Isomerase</keyword>
<sequence length="146" mass="16061">MFKAEAGDTVTVNYVGRLADGTVFDSSEGRDPLKFIVGRKEVIVGFDRAALGMVAGEKKTVTIPCDEAYGPVHEKLIETVERSMLPDDIELVEGGQLQVTRQDGQVMYFMIDALTDETVTLNANHPLAGKDLTFEIEMLDIKKKPV</sequence>
<dbReference type="EMBL" id="VNIB01000001">
    <property type="protein sequence ID" value="TYP00342.1"/>
    <property type="molecule type" value="Genomic_DNA"/>
</dbReference>
<comment type="caution">
    <text evidence="12">The sequence shown here is derived from an EMBL/GenBank/DDBJ whole genome shotgun (WGS) entry which is preliminary data.</text>
</comment>
<evidence type="ECO:0000256" key="10">
    <source>
        <dbReference type="RuleBase" id="RU003915"/>
    </source>
</evidence>
<keyword evidence="5 9" id="KW-0697">Rotamase</keyword>
<proteinExistence type="inferred from homology"/>